<dbReference type="PANTHER" id="PTHR42034">
    <property type="entry name" value="CHROMOSOME 7, WHOLE GENOME SHOTGUN SEQUENCE-RELATED"/>
    <property type="match status" value="1"/>
</dbReference>
<dbReference type="PANTHER" id="PTHR42034:SF1">
    <property type="entry name" value="CONDENSATION DOMAIN-CONTAINING PROTEIN"/>
    <property type="match status" value="1"/>
</dbReference>
<dbReference type="Proteomes" id="UP000814176">
    <property type="component" value="Unassembled WGS sequence"/>
</dbReference>
<evidence type="ECO:0000313" key="1">
    <source>
        <dbReference type="EMBL" id="KAH9829912.1"/>
    </source>
</evidence>
<gene>
    <name evidence="1" type="ORF">C8Q71DRAFT_394321</name>
</gene>
<name>A0ABQ8K0D7_9APHY</name>
<dbReference type="RefSeq" id="XP_047773275.1">
    <property type="nucleotide sequence ID" value="XM_047918286.1"/>
</dbReference>
<dbReference type="InterPro" id="IPR023213">
    <property type="entry name" value="CAT-like_dom_sf"/>
</dbReference>
<protein>
    <recommendedName>
        <fullName evidence="3">Condensation domain-containing protein</fullName>
    </recommendedName>
</protein>
<proteinExistence type="predicted"/>
<dbReference type="GeneID" id="71999018"/>
<dbReference type="EMBL" id="JADCUA010000035">
    <property type="protein sequence ID" value="KAH9829912.1"/>
    <property type="molecule type" value="Genomic_DNA"/>
</dbReference>
<evidence type="ECO:0008006" key="3">
    <source>
        <dbReference type="Google" id="ProtNLM"/>
    </source>
</evidence>
<comment type="caution">
    <text evidence="1">The sequence shown here is derived from an EMBL/GenBank/DDBJ whole genome shotgun (WGS) entry which is preliminary data.</text>
</comment>
<accession>A0ABQ8K0D7</accession>
<evidence type="ECO:0000313" key="2">
    <source>
        <dbReference type="Proteomes" id="UP000814176"/>
    </source>
</evidence>
<dbReference type="Gene3D" id="3.30.559.10">
    <property type="entry name" value="Chloramphenicol acetyltransferase-like domain"/>
    <property type="match status" value="1"/>
</dbReference>
<organism evidence="1 2">
    <name type="scientific">Rhodofomes roseus</name>
    <dbReference type="NCBI Taxonomy" id="34475"/>
    <lineage>
        <taxon>Eukaryota</taxon>
        <taxon>Fungi</taxon>
        <taxon>Dikarya</taxon>
        <taxon>Basidiomycota</taxon>
        <taxon>Agaricomycotina</taxon>
        <taxon>Agaricomycetes</taxon>
        <taxon>Polyporales</taxon>
        <taxon>Rhodofomes</taxon>
    </lineage>
</organism>
<keyword evidence="2" id="KW-1185">Reference proteome</keyword>
<dbReference type="Gene3D" id="3.30.559.30">
    <property type="entry name" value="Nonribosomal peptide synthetase, condensation domain"/>
    <property type="match status" value="1"/>
</dbReference>
<reference evidence="1 2" key="1">
    <citation type="journal article" date="2021" name="Environ. Microbiol.">
        <title>Gene family expansions and transcriptome signatures uncover fungal adaptations to wood decay.</title>
        <authorList>
            <person name="Hage H."/>
            <person name="Miyauchi S."/>
            <person name="Viragh M."/>
            <person name="Drula E."/>
            <person name="Min B."/>
            <person name="Chaduli D."/>
            <person name="Navarro D."/>
            <person name="Favel A."/>
            <person name="Norest M."/>
            <person name="Lesage-Meessen L."/>
            <person name="Balint B."/>
            <person name="Merenyi Z."/>
            <person name="de Eugenio L."/>
            <person name="Morin E."/>
            <person name="Martinez A.T."/>
            <person name="Baldrian P."/>
            <person name="Stursova M."/>
            <person name="Martinez M.J."/>
            <person name="Novotny C."/>
            <person name="Magnuson J.K."/>
            <person name="Spatafora J.W."/>
            <person name="Maurice S."/>
            <person name="Pangilinan J."/>
            <person name="Andreopoulos W."/>
            <person name="LaButti K."/>
            <person name="Hundley H."/>
            <person name="Na H."/>
            <person name="Kuo A."/>
            <person name="Barry K."/>
            <person name="Lipzen A."/>
            <person name="Henrissat B."/>
            <person name="Riley R."/>
            <person name="Ahrendt S."/>
            <person name="Nagy L.G."/>
            <person name="Grigoriev I.V."/>
            <person name="Martin F."/>
            <person name="Rosso M.N."/>
        </authorList>
    </citation>
    <scope>NUCLEOTIDE SEQUENCE [LARGE SCALE GENOMIC DNA]</scope>
    <source>
        <strain evidence="1 2">CIRM-BRFM 1785</strain>
    </source>
</reference>
<sequence length="545" mass="60142">MGIYNHAHFTVMASAPTNATAPPSALLHLDTNEKPAYPHLFGTALTSSRPLGGFELGLLSMRGSRGYSDIFGITPLTCSGGYTVTDDNVVHAWAALRLRHPLLSSTVAFHAAQRPEFVYASPLTMAHALRAARAQIEFHTFDDQDTATEALRDRWLTPDSEDALDVRSGTCSLYWGRDADAGTGRYILGIMMAHAVADGRRRANIVRCMLELLATPGRAQRELAAHFAGETPVVEIPPAMDSLLPDTSKSDPAELAKAKEVFDELIKFRSKRLSGLVPDGDLKEENFQPRFRRQIWSIEETRRILMACKARGVTITHLANVSSAFASVQCQGAAQPSDSEDNYYFELCQAFDIHAKLTRVSSNGETETALHFIGYPVILSIPKSKVASYTTGALWDVARQFKARHEAYVNSPYFWNFKRFYDTLAIENYMAQMAGRARASVPNMSSLGNLKSILPVRYPVQTSAVVSVVNGPGPEAVSAEIRVLDEISSAKVDPLTMNFAMWTFDDRLKLQFKWNSGRVSDGLINDFFNRVVGMISQVADDEGTM</sequence>